<keyword evidence="2" id="KW-0472">Membrane</keyword>
<name>A0A160PII1_9HYPH</name>
<evidence type="ECO:0000313" key="4">
    <source>
        <dbReference type="EMBL" id="BAU92736.1"/>
    </source>
</evidence>
<feature type="transmembrane region" description="Helical" evidence="2">
    <location>
        <begin position="303"/>
        <end position="320"/>
    </location>
</feature>
<dbReference type="SUPFAM" id="SSF53474">
    <property type="entry name" value="alpha/beta-Hydrolases"/>
    <property type="match status" value="1"/>
</dbReference>
<proteinExistence type="predicted"/>
<dbReference type="EMBL" id="AP014809">
    <property type="protein sequence ID" value="BAU92736.1"/>
    <property type="molecule type" value="Genomic_DNA"/>
</dbReference>
<dbReference type="PANTHER" id="PTHR33840">
    <property type="match status" value="1"/>
</dbReference>
<gene>
    <name evidence="4" type="ORF">MPPM_4131</name>
</gene>
<dbReference type="Pfam" id="PF09994">
    <property type="entry name" value="T6SS_Tle1-like_cat"/>
    <property type="match status" value="2"/>
</dbReference>
<dbReference type="AlphaFoldDB" id="A0A160PII1"/>
<feature type="domain" description="T6SS Phospholipase effector Tle1-like catalytic" evidence="3">
    <location>
        <begin position="342"/>
        <end position="428"/>
    </location>
</feature>
<dbReference type="InterPro" id="IPR029058">
    <property type="entry name" value="AB_hydrolase_fold"/>
</dbReference>
<organism evidence="4 5">
    <name type="scientific">Methylorubrum populi</name>
    <dbReference type="NCBI Taxonomy" id="223967"/>
    <lineage>
        <taxon>Bacteria</taxon>
        <taxon>Pseudomonadati</taxon>
        <taxon>Pseudomonadota</taxon>
        <taxon>Alphaproteobacteria</taxon>
        <taxon>Hyphomicrobiales</taxon>
        <taxon>Methylobacteriaceae</taxon>
        <taxon>Methylorubrum</taxon>
    </lineage>
</organism>
<feature type="region of interest" description="Disordered" evidence="1">
    <location>
        <begin position="537"/>
        <end position="559"/>
    </location>
</feature>
<feature type="transmembrane region" description="Helical" evidence="2">
    <location>
        <begin position="270"/>
        <end position="291"/>
    </location>
</feature>
<accession>A0A160PII1</accession>
<keyword evidence="2" id="KW-0812">Transmembrane</keyword>
<reference evidence="4 5" key="1">
    <citation type="journal article" date="2016" name="Genome Announc.">
        <title>Complete Genome Sequence of Methylobacterium populi P-1M, Isolated from Pink-Pigmented Household Biofilm.</title>
        <authorList>
            <person name="Morohoshi T."/>
            <person name="Ikeda T."/>
        </authorList>
    </citation>
    <scope>NUCLEOTIDE SEQUENCE [LARGE SCALE GENOMIC DNA]</scope>
    <source>
        <strain evidence="4 5">P-1M</strain>
    </source>
</reference>
<protein>
    <recommendedName>
        <fullName evidence="3">T6SS Phospholipase effector Tle1-like catalytic domain-containing protein</fullName>
    </recommendedName>
</protein>
<dbReference type="PANTHER" id="PTHR33840:SF1">
    <property type="entry name" value="TLE1 PHOSPHOLIPASE DOMAIN-CONTAINING PROTEIN"/>
    <property type="match status" value="1"/>
</dbReference>
<feature type="domain" description="T6SS Phospholipase effector Tle1-like catalytic" evidence="3">
    <location>
        <begin position="59"/>
        <end position="271"/>
    </location>
</feature>
<evidence type="ECO:0000256" key="2">
    <source>
        <dbReference type="SAM" id="Phobius"/>
    </source>
</evidence>
<keyword evidence="2" id="KW-1133">Transmembrane helix</keyword>
<evidence type="ECO:0000259" key="3">
    <source>
        <dbReference type="Pfam" id="PF09994"/>
    </source>
</evidence>
<sequence>MASVSANTLVSDWEQTKNLAVATPEAGLNGSDWASDAIQPRKMGSIPGPSRLQEGGVAKNIVVFSDGTGQEGGLREEQRLSNVYKLYRVCRVGPDSGIDPREQVAFYDAGLGTDGSAPGFVGAYRRLQKLLSSVTGLGITKNIADCYEFVINHYEPGDRIYLIGFSRGAYTARCVANVLFLCGVPTKVPGGDLPRFRKATRDIADEAVIKVYEYGAGSPRGGDYEKDRFELARRFRRKYRSGDDLSSNVAPHFIGVFDTVASLGATGPKWWGIAAGLTILAVLVAAVPAVLSDLAFGTGYWRPFLATLSLTAAFVLWRWLPTAVKTITNSPVNGKARWHIAQWRSGNYDQLLSGHVGYARHALSIDETRADFPRVRWGSRDGVRKKVQGEPDPLIQMWFAGNHSDIGGSYPEAESRLSDVALQWMVEQATKIPDPLRVDGMVSGEPGTGRLHLHPASDGMQHCEVAGMHDSIAGILPRWLSRRMGWLGWPVKVREIPEDALVHPSVRERFDLAEVTQCDGKGPYRPLALANHRDFRTAYAPGSPNPGAAKSGYLMPRRP</sequence>
<dbReference type="Proteomes" id="UP000218288">
    <property type="component" value="Chromosome"/>
</dbReference>
<dbReference type="InterPro" id="IPR018712">
    <property type="entry name" value="Tle1-like_cat"/>
</dbReference>
<evidence type="ECO:0000256" key="1">
    <source>
        <dbReference type="SAM" id="MobiDB-lite"/>
    </source>
</evidence>
<evidence type="ECO:0000313" key="5">
    <source>
        <dbReference type="Proteomes" id="UP000218288"/>
    </source>
</evidence>